<gene>
    <name evidence="1" type="ORF">D1010_05965</name>
</gene>
<evidence type="ECO:0000313" key="2">
    <source>
        <dbReference type="Proteomes" id="UP000326779"/>
    </source>
</evidence>
<dbReference type="RefSeq" id="WP_152260481.1">
    <property type="nucleotide sequence ID" value="NZ_CP045143.1"/>
</dbReference>
<dbReference type="EMBL" id="CP045143">
    <property type="protein sequence ID" value="QFR23023.1"/>
    <property type="molecule type" value="Genomic_DNA"/>
</dbReference>
<reference evidence="1 2" key="1">
    <citation type="submission" date="2019-10" db="EMBL/GenBank/DDBJ databases">
        <title>The completed genome of Lactobacillus harbinensis M1.</title>
        <authorList>
            <person name="Zheng Y."/>
        </authorList>
    </citation>
    <scope>NUCLEOTIDE SEQUENCE [LARGE SCALE GENOMIC DNA]</scope>
    <source>
        <strain evidence="1 2">M1</strain>
    </source>
</reference>
<dbReference type="KEGG" id="lhb:D1010_05965"/>
<dbReference type="Proteomes" id="UP000326779">
    <property type="component" value="Chromosome"/>
</dbReference>
<protein>
    <submittedName>
        <fullName evidence="1">Uncharacterized protein</fullName>
    </submittedName>
</protein>
<organism evidence="1 2">
    <name type="scientific">Schleiferilactobacillus harbinensis</name>
    <dbReference type="NCBI Taxonomy" id="304207"/>
    <lineage>
        <taxon>Bacteria</taxon>
        <taxon>Bacillati</taxon>
        <taxon>Bacillota</taxon>
        <taxon>Bacilli</taxon>
        <taxon>Lactobacillales</taxon>
        <taxon>Lactobacillaceae</taxon>
        <taxon>Schleiferilactobacillus</taxon>
    </lineage>
</organism>
<dbReference type="AlphaFoldDB" id="A0A5P8M3J9"/>
<evidence type="ECO:0000313" key="1">
    <source>
        <dbReference type="EMBL" id="QFR23023.1"/>
    </source>
</evidence>
<proteinExistence type="predicted"/>
<accession>A0A5P8M3J9</accession>
<sequence>MALIIDGQERRTISVKGTEFVQKVGGGVLLNILSVPAYNVNSISTMHSTYSAMLAKKPDGPVQIWFQIVPSAIQSPAGNSIRKYPSSDSGGTYKAIPIEATYDQLVKGLSITDWSQIFDIREPLEYKDPSTPFEQLRQLSFNTAKLKLTITVNENTNVIGLTGGLDNLFAVSAGSYYSAVLTMITEKV</sequence>
<name>A0A5P8M3J9_9LACO</name>